<proteinExistence type="predicted"/>
<evidence type="ECO:0000256" key="2">
    <source>
        <dbReference type="SAM" id="SignalP"/>
    </source>
</evidence>
<reference evidence="4 5" key="1">
    <citation type="journal article" date="2016" name="Nat. Commun.">
        <title>Thousands of microbial genomes shed light on interconnected biogeochemical processes in an aquifer system.</title>
        <authorList>
            <person name="Anantharaman K."/>
            <person name="Brown C.T."/>
            <person name="Hug L.A."/>
            <person name="Sharon I."/>
            <person name="Castelle C.J."/>
            <person name="Probst A.J."/>
            <person name="Thomas B.C."/>
            <person name="Singh A."/>
            <person name="Wilkins M.J."/>
            <person name="Karaoz U."/>
            <person name="Brodie E.L."/>
            <person name="Williams K.H."/>
            <person name="Hubbard S.S."/>
            <person name="Banfield J.F."/>
        </authorList>
    </citation>
    <scope>NUCLEOTIDE SEQUENCE [LARGE SCALE GENOMIC DNA]</scope>
</reference>
<dbReference type="CDD" id="cd02440">
    <property type="entry name" value="AdoMet_MTases"/>
    <property type="match status" value="1"/>
</dbReference>
<feature type="signal peptide" evidence="2">
    <location>
        <begin position="1"/>
        <end position="27"/>
    </location>
</feature>
<gene>
    <name evidence="4" type="ORF">A3F83_11520</name>
</gene>
<feature type="domain" description="Methyltransferase" evidence="3">
    <location>
        <begin position="66"/>
        <end position="162"/>
    </location>
</feature>
<dbReference type="AlphaFoldDB" id="A0A1F5YRP7"/>
<dbReference type="PANTHER" id="PTHR43861">
    <property type="entry name" value="TRANS-ACONITATE 2-METHYLTRANSFERASE-RELATED"/>
    <property type="match status" value="1"/>
</dbReference>
<protein>
    <recommendedName>
        <fullName evidence="3">Methyltransferase domain-containing protein</fullName>
    </recommendedName>
</protein>
<evidence type="ECO:0000313" key="4">
    <source>
        <dbReference type="EMBL" id="OGG02743.1"/>
    </source>
</evidence>
<feature type="chain" id="PRO_5009522625" description="Methyltransferase domain-containing protein" evidence="2">
    <location>
        <begin position="28"/>
        <end position="222"/>
    </location>
</feature>
<accession>A0A1F5YRP7</accession>
<dbReference type="GO" id="GO:0016740">
    <property type="term" value="F:transferase activity"/>
    <property type="evidence" value="ECO:0007669"/>
    <property type="project" value="UniProtKB-KW"/>
</dbReference>
<keyword evidence="2" id="KW-0732">Signal</keyword>
<keyword evidence="1" id="KW-0808">Transferase</keyword>
<dbReference type="Proteomes" id="UP000179129">
    <property type="component" value="Unassembled WGS sequence"/>
</dbReference>
<name>A0A1F5YRP7_9BACT</name>
<dbReference type="InterPro" id="IPR041698">
    <property type="entry name" value="Methyltransf_25"/>
</dbReference>
<dbReference type="SUPFAM" id="SSF53335">
    <property type="entry name" value="S-adenosyl-L-methionine-dependent methyltransferases"/>
    <property type="match status" value="1"/>
</dbReference>
<evidence type="ECO:0000259" key="3">
    <source>
        <dbReference type="Pfam" id="PF13649"/>
    </source>
</evidence>
<organism evidence="4 5">
    <name type="scientific">Candidatus Glassbacteria bacterium RIFCSPLOWO2_12_FULL_58_11</name>
    <dbReference type="NCBI Taxonomy" id="1817867"/>
    <lineage>
        <taxon>Bacteria</taxon>
        <taxon>Candidatus Glassiibacteriota</taxon>
    </lineage>
</organism>
<dbReference type="EMBL" id="MFIX01000174">
    <property type="protein sequence ID" value="OGG02743.1"/>
    <property type="molecule type" value="Genomic_DNA"/>
</dbReference>
<dbReference type="Pfam" id="PF13649">
    <property type="entry name" value="Methyltransf_25"/>
    <property type="match status" value="1"/>
</dbReference>
<evidence type="ECO:0000256" key="1">
    <source>
        <dbReference type="ARBA" id="ARBA00022679"/>
    </source>
</evidence>
<dbReference type="InterPro" id="IPR029063">
    <property type="entry name" value="SAM-dependent_MTases_sf"/>
</dbReference>
<evidence type="ECO:0000313" key="5">
    <source>
        <dbReference type="Proteomes" id="UP000179129"/>
    </source>
</evidence>
<comment type="caution">
    <text evidence="4">The sequence shown here is derived from an EMBL/GenBank/DDBJ whole genome shotgun (WGS) entry which is preliminary data.</text>
</comment>
<sequence length="222" mass="23951">MAVFSSFPGAAAISLSALLLCSAAALQGQMEGSGSYQPRFEPEDRDQWQMPDSVVAALGLKEGEVVADIGAASGYFSRRFSPAVGRSGRVLAVDIDTEALGYLAVRAHAKNLANIDTVHAAPDNPHLPESRVDLIFMCNTLHHLPARVKYLAALQAALKSGGRIAVVDFFKKDLPVGPRELAHKLSGEEAKNAFTEAGYRITKEFKFLPYQYFFVAEPLAGK</sequence>
<dbReference type="Gene3D" id="3.40.50.150">
    <property type="entry name" value="Vaccinia Virus protein VP39"/>
    <property type="match status" value="1"/>
</dbReference>